<organism evidence="1">
    <name type="scientific">Siphoviridae sp. ctAUQ2</name>
    <dbReference type="NCBI Taxonomy" id="2826182"/>
    <lineage>
        <taxon>Viruses</taxon>
        <taxon>Duplodnaviria</taxon>
        <taxon>Heunggongvirae</taxon>
        <taxon>Uroviricota</taxon>
        <taxon>Caudoviricetes</taxon>
    </lineage>
</organism>
<sequence>MRKRVRIGRATKILSCVNGRIVRYTFIAMCAIMLGSCGSSQQPEEQSSWSIYCQKYHVDPVNPTDEQENFYMDCYVGSVEEERDMTGVVSFCFDSKNVSEVVRGVFMDSTYYVVYTDSALGFDHECIGVDIETANMVNTAIKSKYGQLRGYLVLDQVHGVYNYNHELK</sequence>
<accession>A0A8S5MZC6</accession>
<dbReference type="EMBL" id="BK015022">
    <property type="protein sequence ID" value="DAD87568.1"/>
    <property type="molecule type" value="Genomic_DNA"/>
</dbReference>
<name>A0A8S5MZC6_9CAUD</name>
<evidence type="ECO:0000313" key="1">
    <source>
        <dbReference type="EMBL" id="DAD87568.1"/>
    </source>
</evidence>
<proteinExistence type="predicted"/>
<reference evidence="1" key="1">
    <citation type="journal article" date="2021" name="Proc. Natl. Acad. Sci. U.S.A.">
        <title>A Catalog of Tens of Thousands of Viruses from Human Metagenomes Reveals Hidden Associations with Chronic Diseases.</title>
        <authorList>
            <person name="Tisza M.J."/>
            <person name="Buck C.B."/>
        </authorList>
    </citation>
    <scope>NUCLEOTIDE SEQUENCE</scope>
    <source>
        <strain evidence="1">CtAUQ2</strain>
    </source>
</reference>
<protein>
    <submittedName>
        <fullName evidence="1">TRAF PROTEIN, TRAO PROTEIN, TRAN ADHESION, BACTERIAL SECRETION.5A</fullName>
    </submittedName>
</protein>